<evidence type="ECO:0000313" key="1">
    <source>
        <dbReference type="EMBL" id="SBS85377.1"/>
    </source>
</evidence>
<sequence>MDYQYGINARQEYTYEDFDELNAVSDFDKIKEHPLKKGTNFLFCRGCRKAGKFSQRDAATFSGTANHTLRSE</sequence>
<reference evidence="3 4" key="2">
    <citation type="submission" date="2016-05" db="EMBL/GenBank/DDBJ databases">
        <authorList>
            <person name="Naeem Raeece"/>
        </authorList>
    </citation>
    <scope>NUCLEOTIDE SEQUENCE [LARGE SCALE GENOMIC DNA]</scope>
</reference>
<dbReference type="EMBL" id="FLQU01000417">
    <property type="protein sequence ID" value="SBS85377.1"/>
    <property type="molecule type" value="Genomic_DNA"/>
</dbReference>
<name>A0A1A8WP16_PLAOA</name>
<dbReference type="AlphaFoldDB" id="A0A1A8WP16"/>
<proteinExistence type="predicted"/>
<evidence type="ECO:0000313" key="4">
    <source>
        <dbReference type="Proteomes" id="UP000078560"/>
    </source>
</evidence>
<dbReference type="Proteomes" id="UP000078560">
    <property type="component" value="Unassembled WGS sequence"/>
</dbReference>
<dbReference type="Proteomes" id="UP000078546">
    <property type="component" value="Unassembled WGS sequence"/>
</dbReference>
<protein>
    <submittedName>
        <fullName evidence="2">Uncharacterized protein</fullName>
    </submittedName>
</protein>
<evidence type="ECO:0000313" key="3">
    <source>
        <dbReference type="Proteomes" id="UP000078546"/>
    </source>
</evidence>
<reference evidence="2" key="1">
    <citation type="submission" date="2016-05" db="EMBL/GenBank/DDBJ databases">
        <authorList>
            <person name="Lavstsen T."/>
            <person name="Jespersen J.S."/>
        </authorList>
    </citation>
    <scope>NUCLEOTIDE SEQUENCE [LARGE SCALE GENOMIC DNA]</scope>
</reference>
<accession>A0A1A8WP16</accession>
<evidence type="ECO:0000313" key="2">
    <source>
        <dbReference type="EMBL" id="SBS94628.1"/>
    </source>
</evidence>
<dbReference type="EMBL" id="FLQV01000529">
    <property type="protein sequence ID" value="SBS94628.1"/>
    <property type="molecule type" value="Genomic_DNA"/>
</dbReference>
<organism evidence="2 3">
    <name type="scientific">Plasmodium ovale curtisi</name>
    <dbReference type="NCBI Taxonomy" id="864141"/>
    <lineage>
        <taxon>Eukaryota</taxon>
        <taxon>Sar</taxon>
        <taxon>Alveolata</taxon>
        <taxon>Apicomplexa</taxon>
        <taxon>Aconoidasida</taxon>
        <taxon>Haemosporida</taxon>
        <taxon>Plasmodiidae</taxon>
        <taxon>Plasmodium</taxon>
        <taxon>Plasmodium (Plasmodium)</taxon>
    </lineage>
</organism>
<gene>
    <name evidence="2" type="ORF">POVCU1_028690</name>
    <name evidence="1" type="ORF">POVCU2_0031120</name>
</gene>